<comment type="similarity">
    <text evidence="2">Belongs to the bacterial solute-binding protein 8 family.</text>
</comment>
<dbReference type="Pfam" id="PF01497">
    <property type="entry name" value="Peripla_BP_2"/>
    <property type="match status" value="1"/>
</dbReference>
<evidence type="ECO:0000256" key="6">
    <source>
        <dbReference type="SAM" id="SignalP"/>
    </source>
</evidence>
<evidence type="ECO:0000256" key="1">
    <source>
        <dbReference type="ARBA" id="ARBA00004196"/>
    </source>
</evidence>
<proteinExistence type="inferred from homology"/>
<evidence type="ECO:0000256" key="2">
    <source>
        <dbReference type="ARBA" id="ARBA00008814"/>
    </source>
</evidence>
<evidence type="ECO:0000313" key="8">
    <source>
        <dbReference type="EMBL" id="TQJ14040.1"/>
    </source>
</evidence>
<keyword evidence="3" id="KW-0813">Transport</keyword>
<dbReference type="Gene3D" id="3.40.50.1980">
    <property type="entry name" value="Nitrogenase molybdenum iron protein domain"/>
    <property type="match status" value="2"/>
</dbReference>
<dbReference type="InterPro" id="IPR051313">
    <property type="entry name" value="Bact_iron-sidero_bind"/>
</dbReference>
<keyword evidence="4 6" id="KW-0732">Signal</keyword>
<evidence type="ECO:0000259" key="7">
    <source>
        <dbReference type="PROSITE" id="PS50983"/>
    </source>
</evidence>
<sequence>MLVSASRSARTIALTAALGLVLTACGSADAEKKTEAAGAGTGQNSTTSASKANGPVTVKDAQGRAVKVAANPGKVVVLDWSVARSLTQLGVPIAAVPKPNGELPTDLTPLKSVKTVGTLFEPDYEGIAELEPDLIIIGGRSGNAKVLKEMSKITPNVIDMSVRTDDPKQRMEVVADRYETLASIWGKSAQARTNLAAMDKSISDVKTKAAKAGGTTMFVQVSGGKVAAYGPGSRFSAVWSEFGFKPVNAPFKKDGGHGEEINQEFFLKYNPSRIVVLDRSRAIGQSGKPALDVLNSGLVNKTDAAKNKKISTVDGFSWYLAADTPLSYIAAANDLTKVL</sequence>
<evidence type="ECO:0000313" key="9">
    <source>
        <dbReference type="Proteomes" id="UP000320806"/>
    </source>
</evidence>
<dbReference type="RefSeq" id="WP_141927965.1">
    <property type="nucleotide sequence ID" value="NZ_BAABCI010000034.1"/>
</dbReference>
<dbReference type="GO" id="GO:1901678">
    <property type="term" value="P:iron coordination entity transport"/>
    <property type="evidence" value="ECO:0007669"/>
    <property type="project" value="UniProtKB-ARBA"/>
</dbReference>
<dbReference type="AlphaFoldDB" id="A0A542EFG9"/>
<evidence type="ECO:0000256" key="5">
    <source>
        <dbReference type="SAM" id="MobiDB-lite"/>
    </source>
</evidence>
<evidence type="ECO:0000256" key="3">
    <source>
        <dbReference type="ARBA" id="ARBA00022448"/>
    </source>
</evidence>
<dbReference type="EMBL" id="VFMO01000001">
    <property type="protein sequence ID" value="TQJ14040.1"/>
    <property type="molecule type" value="Genomic_DNA"/>
</dbReference>
<keyword evidence="9" id="KW-1185">Reference proteome</keyword>
<evidence type="ECO:0000256" key="4">
    <source>
        <dbReference type="ARBA" id="ARBA00022729"/>
    </source>
</evidence>
<reference evidence="8 9" key="1">
    <citation type="submission" date="2019-06" db="EMBL/GenBank/DDBJ databases">
        <title>Sequencing the genomes of 1000 actinobacteria strains.</title>
        <authorList>
            <person name="Klenk H.-P."/>
        </authorList>
    </citation>
    <scope>NUCLEOTIDE SEQUENCE [LARGE SCALE GENOMIC DNA]</scope>
    <source>
        <strain evidence="8 9">DSM 19828</strain>
    </source>
</reference>
<dbReference type="PROSITE" id="PS51257">
    <property type="entry name" value="PROKAR_LIPOPROTEIN"/>
    <property type="match status" value="1"/>
</dbReference>
<dbReference type="PANTHER" id="PTHR30532">
    <property type="entry name" value="IRON III DICITRATE-BINDING PERIPLASMIC PROTEIN"/>
    <property type="match status" value="1"/>
</dbReference>
<dbReference type="GO" id="GO:0030288">
    <property type="term" value="C:outer membrane-bounded periplasmic space"/>
    <property type="evidence" value="ECO:0007669"/>
    <property type="project" value="TreeGrafter"/>
</dbReference>
<feature type="region of interest" description="Disordered" evidence="5">
    <location>
        <begin position="35"/>
        <end position="55"/>
    </location>
</feature>
<name>A0A542EFG9_9MICO</name>
<comment type="subcellular location">
    <subcellularLocation>
        <location evidence="1">Cell envelope</location>
    </subcellularLocation>
</comment>
<comment type="caution">
    <text evidence="8">The sequence shown here is derived from an EMBL/GenBank/DDBJ whole genome shotgun (WGS) entry which is preliminary data.</text>
</comment>
<feature type="chain" id="PRO_5021791488" evidence="6">
    <location>
        <begin position="31"/>
        <end position="339"/>
    </location>
</feature>
<feature type="compositionally biased region" description="Polar residues" evidence="5">
    <location>
        <begin position="42"/>
        <end position="51"/>
    </location>
</feature>
<organism evidence="8 9">
    <name type="scientific">Yimella lutea</name>
    <dbReference type="NCBI Taxonomy" id="587872"/>
    <lineage>
        <taxon>Bacteria</taxon>
        <taxon>Bacillati</taxon>
        <taxon>Actinomycetota</taxon>
        <taxon>Actinomycetes</taxon>
        <taxon>Micrococcales</taxon>
        <taxon>Dermacoccaceae</taxon>
        <taxon>Yimella</taxon>
    </lineage>
</organism>
<feature type="signal peptide" evidence="6">
    <location>
        <begin position="1"/>
        <end position="30"/>
    </location>
</feature>
<feature type="domain" description="Fe/B12 periplasmic-binding" evidence="7">
    <location>
        <begin position="74"/>
        <end position="339"/>
    </location>
</feature>
<accession>A0A542EFG9</accession>
<dbReference type="Proteomes" id="UP000320806">
    <property type="component" value="Unassembled WGS sequence"/>
</dbReference>
<protein>
    <submittedName>
        <fullName evidence="8">Iron complex transport system substrate-binding protein</fullName>
    </submittedName>
</protein>
<dbReference type="InterPro" id="IPR002491">
    <property type="entry name" value="ABC_transptr_periplasmic_BD"/>
</dbReference>
<dbReference type="PROSITE" id="PS50983">
    <property type="entry name" value="FE_B12_PBP"/>
    <property type="match status" value="1"/>
</dbReference>
<dbReference type="OrthoDB" id="6495095at2"/>
<dbReference type="SUPFAM" id="SSF53807">
    <property type="entry name" value="Helical backbone' metal receptor"/>
    <property type="match status" value="1"/>
</dbReference>
<gene>
    <name evidence="8" type="ORF">FB459_1485</name>
</gene>
<dbReference type="PANTHER" id="PTHR30532:SF28">
    <property type="entry name" value="PETROBACTIN-BINDING PROTEIN YCLQ"/>
    <property type="match status" value="1"/>
</dbReference>